<comment type="similarity">
    <text evidence="1 11">Belongs to the class-II aminoacyl-tRNA synthetase family.</text>
</comment>
<evidence type="ECO:0000313" key="15">
    <source>
        <dbReference type="Proteomes" id="UP000777784"/>
    </source>
</evidence>
<dbReference type="EC" id="6.1.1.7" evidence="11"/>
<reference evidence="14" key="1">
    <citation type="submission" date="2021-05" db="EMBL/GenBank/DDBJ databases">
        <title>Energy efficiency and biological interactions define the core microbiome of deep oligotrophic groundwater.</title>
        <authorList>
            <person name="Mehrshad M."/>
            <person name="Lopez-Fernandez M."/>
            <person name="Bell E."/>
            <person name="Bernier-Latmani R."/>
            <person name="Bertilsson S."/>
            <person name="Dopson M."/>
        </authorList>
    </citation>
    <scope>NUCLEOTIDE SEQUENCE</scope>
    <source>
        <strain evidence="14">Modern_marine.mb.64</strain>
    </source>
</reference>
<gene>
    <name evidence="11 14" type="primary">alaS</name>
    <name evidence="14" type="ORF">KJ970_01875</name>
</gene>
<comment type="catalytic activity">
    <reaction evidence="11">
        <text>tRNA(Ala) + L-alanine + ATP = L-alanyl-tRNA(Ala) + AMP + diphosphate</text>
        <dbReference type="Rhea" id="RHEA:12540"/>
        <dbReference type="Rhea" id="RHEA-COMP:9657"/>
        <dbReference type="Rhea" id="RHEA-COMP:9923"/>
        <dbReference type="ChEBI" id="CHEBI:30616"/>
        <dbReference type="ChEBI" id="CHEBI:33019"/>
        <dbReference type="ChEBI" id="CHEBI:57972"/>
        <dbReference type="ChEBI" id="CHEBI:78442"/>
        <dbReference type="ChEBI" id="CHEBI:78497"/>
        <dbReference type="ChEBI" id="CHEBI:456215"/>
        <dbReference type="EC" id="6.1.1.7"/>
    </reaction>
</comment>
<keyword evidence="8 11" id="KW-0694">RNA-binding</keyword>
<keyword evidence="6 11" id="KW-0862">Zinc</keyword>
<dbReference type="InterPro" id="IPR023033">
    <property type="entry name" value="Ala_tRNA_ligase_euk/bac"/>
</dbReference>
<keyword evidence="7 11" id="KW-0067">ATP-binding</keyword>
<dbReference type="InterPro" id="IPR018165">
    <property type="entry name" value="Ala-tRNA-synth_IIc_core"/>
</dbReference>
<dbReference type="SUPFAM" id="SSF55186">
    <property type="entry name" value="ThrRS/AlaRS common domain"/>
    <property type="match status" value="1"/>
</dbReference>
<dbReference type="NCBIfam" id="TIGR00344">
    <property type="entry name" value="alaS"/>
    <property type="match status" value="1"/>
</dbReference>
<feature type="binding site" evidence="11">
    <location>
        <position position="556"/>
    </location>
    <ligand>
        <name>Zn(2+)</name>
        <dbReference type="ChEBI" id="CHEBI:29105"/>
    </ligand>
</feature>
<dbReference type="InterPro" id="IPR003156">
    <property type="entry name" value="DHHA1_dom"/>
</dbReference>
<dbReference type="GO" id="GO:0005829">
    <property type="term" value="C:cytosol"/>
    <property type="evidence" value="ECO:0007669"/>
    <property type="project" value="TreeGrafter"/>
</dbReference>
<dbReference type="Proteomes" id="UP000777784">
    <property type="component" value="Unassembled WGS sequence"/>
</dbReference>
<evidence type="ECO:0000256" key="3">
    <source>
        <dbReference type="ARBA" id="ARBA00022598"/>
    </source>
</evidence>
<dbReference type="PROSITE" id="PS50860">
    <property type="entry name" value="AA_TRNA_LIGASE_II_ALA"/>
    <property type="match status" value="1"/>
</dbReference>
<dbReference type="InterPro" id="IPR018164">
    <property type="entry name" value="Ala-tRNA-synth_IIc_N"/>
</dbReference>
<evidence type="ECO:0000256" key="4">
    <source>
        <dbReference type="ARBA" id="ARBA00022723"/>
    </source>
</evidence>
<feature type="binding site" evidence="11">
    <location>
        <position position="654"/>
    </location>
    <ligand>
        <name>Zn(2+)</name>
        <dbReference type="ChEBI" id="CHEBI:29105"/>
    </ligand>
</feature>
<dbReference type="Gene3D" id="3.30.930.10">
    <property type="entry name" value="Bira Bifunctional Protein, Domain 2"/>
    <property type="match status" value="1"/>
</dbReference>
<comment type="domain">
    <text evidence="11">Consists of three domains; the N-terminal catalytic domain, the editing domain and the C-terminal C-Ala domain. The editing domain removes incorrectly charged amino acids, while the C-Ala domain, along with tRNA(Ala), serves as a bridge to cooperatively bring together the editing and aminoacylation centers thus stimulating deacylation of misacylated tRNAs.</text>
</comment>
<dbReference type="GO" id="GO:0008270">
    <property type="term" value="F:zinc ion binding"/>
    <property type="evidence" value="ECO:0007669"/>
    <property type="project" value="UniProtKB-UniRule"/>
</dbReference>
<feature type="region of interest" description="Disordered" evidence="12">
    <location>
        <begin position="413"/>
        <end position="439"/>
    </location>
</feature>
<name>A0A948W5J3_UNCEI</name>
<dbReference type="EMBL" id="JAHJDP010000012">
    <property type="protein sequence ID" value="MBU2689651.1"/>
    <property type="molecule type" value="Genomic_DNA"/>
</dbReference>
<feature type="binding site" evidence="11">
    <location>
        <position position="658"/>
    </location>
    <ligand>
        <name>Zn(2+)</name>
        <dbReference type="ChEBI" id="CHEBI:29105"/>
    </ligand>
</feature>
<feature type="compositionally biased region" description="Basic and acidic residues" evidence="12">
    <location>
        <begin position="414"/>
        <end position="427"/>
    </location>
</feature>
<dbReference type="FunFam" id="3.10.310.40:FF:000001">
    <property type="entry name" value="Alanine--tRNA ligase"/>
    <property type="match status" value="1"/>
</dbReference>
<dbReference type="HAMAP" id="MF_00036_B">
    <property type="entry name" value="Ala_tRNA_synth_B"/>
    <property type="match status" value="1"/>
</dbReference>
<dbReference type="Gene3D" id="3.30.980.10">
    <property type="entry name" value="Threonyl-trna Synthetase, Chain A, domain 2"/>
    <property type="match status" value="1"/>
</dbReference>
<comment type="caution">
    <text evidence="14">The sequence shown here is derived from an EMBL/GenBank/DDBJ whole genome shotgun (WGS) entry which is preliminary data.</text>
</comment>
<proteinExistence type="inferred from homology"/>
<dbReference type="Pfam" id="PF07973">
    <property type="entry name" value="tRNA_SAD"/>
    <property type="match status" value="1"/>
</dbReference>
<dbReference type="GO" id="GO:0002161">
    <property type="term" value="F:aminoacyl-tRNA deacylase activity"/>
    <property type="evidence" value="ECO:0007669"/>
    <property type="project" value="TreeGrafter"/>
</dbReference>
<dbReference type="SMART" id="SM00863">
    <property type="entry name" value="tRNA_SAD"/>
    <property type="match status" value="1"/>
</dbReference>
<feature type="domain" description="Alanyl-transfer RNA synthetases family profile" evidence="13">
    <location>
        <begin position="1"/>
        <end position="697"/>
    </location>
</feature>
<dbReference type="PANTHER" id="PTHR11777">
    <property type="entry name" value="ALANYL-TRNA SYNTHETASE"/>
    <property type="match status" value="1"/>
</dbReference>
<dbReference type="InterPro" id="IPR012947">
    <property type="entry name" value="tRNA_SAD"/>
</dbReference>
<dbReference type="Gene3D" id="2.40.30.130">
    <property type="match status" value="1"/>
</dbReference>
<keyword evidence="4 11" id="KW-0479">Metal-binding</keyword>
<dbReference type="InterPro" id="IPR018162">
    <property type="entry name" value="Ala-tRNA-ligase_IIc_anticod-bd"/>
</dbReference>
<dbReference type="GO" id="GO:0006419">
    <property type="term" value="P:alanyl-tRNA aminoacylation"/>
    <property type="evidence" value="ECO:0007669"/>
    <property type="project" value="UniProtKB-UniRule"/>
</dbReference>
<dbReference type="Pfam" id="PF01411">
    <property type="entry name" value="tRNA-synt_2c"/>
    <property type="match status" value="1"/>
</dbReference>
<evidence type="ECO:0000256" key="7">
    <source>
        <dbReference type="ARBA" id="ARBA00022840"/>
    </source>
</evidence>
<keyword evidence="9 11" id="KW-0648">Protein biosynthesis</keyword>
<dbReference type="FunFam" id="3.30.54.20:FF:000001">
    <property type="entry name" value="Alanine--tRNA ligase"/>
    <property type="match status" value="1"/>
</dbReference>
<keyword evidence="5 11" id="KW-0547">Nucleotide-binding</keyword>
<evidence type="ECO:0000259" key="13">
    <source>
        <dbReference type="PROSITE" id="PS50860"/>
    </source>
</evidence>
<keyword evidence="11" id="KW-0963">Cytoplasm</keyword>
<comment type="cofactor">
    <cofactor evidence="11">
        <name>Zn(2+)</name>
        <dbReference type="ChEBI" id="CHEBI:29105"/>
    </cofactor>
    <text evidence="11">Binds 1 zinc ion per subunit.</text>
</comment>
<comment type="function">
    <text evidence="11">Catalyzes the attachment of alanine to tRNA(Ala) in a two-step reaction: alanine is first activated by ATP to form Ala-AMP and then transferred to the acceptor end of tRNA(Ala). Also edits incorrectly charged Ser-tRNA(Ala) and Gly-tRNA(Ala) via its editing domain.</text>
</comment>
<evidence type="ECO:0000256" key="5">
    <source>
        <dbReference type="ARBA" id="ARBA00022741"/>
    </source>
</evidence>
<evidence type="ECO:0000256" key="11">
    <source>
        <dbReference type="HAMAP-Rule" id="MF_00036"/>
    </source>
</evidence>
<dbReference type="AlphaFoldDB" id="A0A948W5J3"/>
<evidence type="ECO:0000256" key="8">
    <source>
        <dbReference type="ARBA" id="ARBA00022884"/>
    </source>
</evidence>
<accession>A0A948W5J3</accession>
<dbReference type="InterPro" id="IPR045864">
    <property type="entry name" value="aa-tRNA-synth_II/BPL/LPL"/>
</dbReference>
<evidence type="ECO:0000256" key="10">
    <source>
        <dbReference type="ARBA" id="ARBA00023146"/>
    </source>
</evidence>
<dbReference type="FunFam" id="3.30.980.10:FF:000004">
    <property type="entry name" value="Alanine--tRNA ligase, cytoplasmic"/>
    <property type="match status" value="1"/>
</dbReference>
<dbReference type="SUPFAM" id="SSF101353">
    <property type="entry name" value="Putative anticodon-binding domain of alanyl-tRNA synthetase (AlaRS)"/>
    <property type="match status" value="1"/>
</dbReference>
<dbReference type="Gene3D" id="3.30.54.20">
    <property type="match status" value="1"/>
</dbReference>
<dbReference type="GO" id="GO:0004813">
    <property type="term" value="F:alanine-tRNA ligase activity"/>
    <property type="evidence" value="ECO:0007669"/>
    <property type="project" value="UniProtKB-UniRule"/>
</dbReference>
<dbReference type="GO" id="GO:0005524">
    <property type="term" value="F:ATP binding"/>
    <property type="evidence" value="ECO:0007669"/>
    <property type="project" value="UniProtKB-UniRule"/>
</dbReference>
<dbReference type="SUPFAM" id="SSF55681">
    <property type="entry name" value="Class II aaRS and biotin synthetases"/>
    <property type="match status" value="1"/>
</dbReference>
<evidence type="ECO:0000256" key="2">
    <source>
        <dbReference type="ARBA" id="ARBA00022555"/>
    </source>
</evidence>
<evidence type="ECO:0000256" key="6">
    <source>
        <dbReference type="ARBA" id="ARBA00022833"/>
    </source>
</evidence>
<keyword evidence="10 11" id="KW-0030">Aminoacyl-tRNA synthetase</keyword>
<evidence type="ECO:0000256" key="1">
    <source>
        <dbReference type="ARBA" id="ARBA00008226"/>
    </source>
</evidence>
<dbReference type="Gene3D" id="3.10.310.40">
    <property type="match status" value="1"/>
</dbReference>
<feature type="binding site" evidence="11">
    <location>
        <position position="552"/>
    </location>
    <ligand>
        <name>Zn(2+)</name>
        <dbReference type="ChEBI" id="CHEBI:29105"/>
    </ligand>
</feature>
<keyword evidence="2 11" id="KW-0820">tRNA-binding</keyword>
<sequence length="867" mass="97328">MTAADIRRIFLEFYKERDHRFCKSAPLLPQGDPTLLFTSAGMVPFKSMWVTANPEYRRAVSVQKCLRATDLEDVGRTPRHCTFFEMLGHFSFGDYFKREAISWNWELFRNVYGIPEERMRVSVFNDDDEAFAIWRDEIGLPEDWIFRLGEEHNFWGPAGDTGPCGPSSEVYYDLGPSFECSNPNCGPGCDCDRWVEIGNFVFPQFDKQPDGSLAPLLNRGIDTGIGLERVVMVLQGQQTIFATDLFQPVIRRLEEFVQKPYAGHASSMNIVADHVRALTFAFAEGIMPSNEGRGYVLRRILRRAALQGHLMGLREPFLHRLAETVTEVMSPAYPELVEALPRVSMALKGEEERFTETLEAGLNRFERLAQTVRDSESKRLAGKDAFLLYDTYGFPLDLVREMAAEQGLEVDEEGFTRQMERQKEKSRSASTFQKSDGESLEWTEYSKGESSRFVGNESLEIETRVRRIAPVPDKPGEYWVVLEETPFYPESGGQVGDIGILFNDGLESEVLETQKRSGEILHRVKLSRGGWNDKPVRASVSASNRISTARNHTATHLLHAALREVLGTHVTQAGSLVSPARLRFDFTHYGPVEPEPLAAVEQWINDRILQAIPVNIHWSDYDAAIEAGVMALFGEKYEDRVRRVEIGEASRELCGGTHVRNTAEIGQCILLEEGTISAGIRRIEAVTGEQAFLVRREMQETMRHLRRSLQVPQNEIAPKVDQLFAEIAKLRKDVRNALEQRPSSNLEDLIKNAESIGGRKFVVGQTEAASVDLLRKQGDHIVKALGSGAGLLVARVGDKMPLLAFVTQDLVSEIDLRADELIRTAAAVSGGRGGGKPRMALGGVGDPEKLEETLETARNWLREKLRV</sequence>
<keyword evidence="3 11" id="KW-0436">Ligase</keyword>
<organism evidence="14 15">
    <name type="scientific">Eiseniibacteriota bacterium</name>
    <dbReference type="NCBI Taxonomy" id="2212470"/>
    <lineage>
        <taxon>Bacteria</taxon>
        <taxon>Candidatus Eiseniibacteriota</taxon>
    </lineage>
</organism>
<dbReference type="InterPro" id="IPR018163">
    <property type="entry name" value="Thr/Ala-tRNA-synth_IIc_edit"/>
</dbReference>
<evidence type="ECO:0000256" key="12">
    <source>
        <dbReference type="SAM" id="MobiDB-lite"/>
    </source>
</evidence>
<dbReference type="CDD" id="cd00673">
    <property type="entry name" value="AlaRS_core"/>
    <property type="match status" value="1"/>
</dbReference>
<dbReference type="InterPro" id="IPR050058">
    <property type="entry name" value="Ala-tRNA_ligase"/>
</dbReference>
<dbReference type="InterPro" id="IPR009000">
    <property type="entry name" value="Transl_B-barrel_sf"/>
</dbReference>
<protein>
    <recommendedName>
        <fullName evidence="11">Alanine--tRNA ligase</fullName>
        <ecNumber evidence="11">6.1.1.7</ecNumber>
    </recommendedName>
    <alternativeName>
        <fullName evidence="11">Alanyl-tRNA synthetase</fullName>
        <shortName evidence="11">AlaRS</shortName>
    </alternativeName>
</protein>
<dbReference type="InterPro" id="IPR002318">
    <property type="entry name" value="Ala-tRNA-lgiase_IIc"/>
</dbReference>
<dbReference type="PRINTS" id="PR00980">
    <property type="entry name" value="TRNASYNTHALA"/>
</dbReference>
<evidence type="ECO:0000256" key="9">
    <source>
        <dbReference type="ARBA" id="ARBA00022917"/>
    </source>
</evidence>
<dbReference type="PANTHER" id="PTHR11777:SF9">
    <property type="entry name" value="ALANINE--TRNA LIGASE, CYTOPLASMIC"/>
    <property type="match status" value="1"/>
</dbReference>
<dbReference type="GO" id="GO:0000049">
    <property type="term" value="F:tRNA binding"/>
    <property type="evidence" value="ECO:0007669"/>
    <property type="project" value="UniProtKB-KW"/>
</dbReference>
<dbReference type="Pfam" id="PF02272">
    <property type="entry name" value="DHHA1"/>
    <property type="match status" value="1"/>
</dbReference>
<comment type="subcellular location">
    <subcellularLocation>
        <location evidence="11">Cytoplasm</location>
    </subcellularLocation>
</comment>
<dbReference type="SUPFAM" id="SSF50447">
    <property type="entry name" value="Translation proteins"/>
    <property type="match status" value="1"/>
</dbReference>
<evidence type="ECO:0000313" key="14">
    <source>
        <dbReference type="EMBL" id="MBU2689651.1"/>
    </source>
</evidence>